<feature type="compositionally biased region" description="Low complexity" evidence="3">
    <location>
        <begin position="874"/>
        <end position="887"/>
    </location>
</feature>
<feature type="compositionally biased region" description="Polar residues" evidence="3">
    <location>
        <begin position="264"/>
        <end position="275"/>
    </location>
</feature>
<accession>A0A8H2XGI9</accession>
<dbReference type="Gene3D" id="1.20.5.340">
    <property type="match status" value="1"/>
</dbReference>
<evidence type="ECO:0000313" key="4">
    <source>
        <dbReference type="EMBL" id="CAE6425791.1"/>
    </source>
</evidence>
<keyword evidence="1 2" id="KW-0175">Coiled coil</keyword>
<evidence type="ECO:0000313" key="5">
    <source>
        <dbReference type="Proteomes" id="UP000663888"/>
    </source>
</evidence>
<feature type="coiled-coil region" evidence="2">
    <location>
        <begin position="570"/>
        <end position="652"/>
    </location>
</feature>
<evidence type="ECO:0000256" key="1">
    <source>
        <dbReference type="ARBA" id="ARBA00023054"/>
    </source>
</evidence>
<dbReference type="AlphaFoldDB" id="A0A8H2XGI9"/>
<evidence type="ECO:0000256" key="2">
    <source>
        <dbReference type="SAM" id="Coils"/>
    </source>
</evidence>
<feature type="compositionally biased region" description="Low complexity" evidence="3">
    <location>
        <begin position="143"/>
        <end position="165"/>
    </location>
</feature>
<sequence length="994" mass="107768">MADVELAPSVVEQHEDPKDATLPLTPVSDGSGFKHGDHEDHLDAPNGTPVPSEPAHEAEPEQSPEVAEMNKPAENKPASKAPAAAASPMRPKAVVSAGARARTTSLATGKADPKAPVPAVRKTSATKPGQPAPAATSKRASLTPAVPTKTATAPTRAAVSSAAADARARRTSGTPAAGHASKPSISSTQARTASSRTPATDGAKPLAGRTTVTKPVTSARSSVTSPPSSGTATARATPPVRPRVSDAGAGPIKRVGSVKVPSVRSPTPARSTTDSPALKRDEVKQQLADKEAEISSLNEQVEKLREELAGLQSSIADLQKASDSALATEEHLNTELQSSKTALELAEADKGKVQSDLEETKRQLNETLANLDSREFEFNELTARVQEFESTITELRSTNEAAKLEIDQLKGQASTQEEDKAAAAIEHEALIKAREDLEAIRLEIQKLTASHQANAEQSQLRIKELESQLSAAEATVTQLRGQISSLESEKEELNHRISELDIEILELKEAIEVDADNHQKDINKLKDSHSKALADLESRFQEDLKTAATAHEEASKKWEEAIAAAGVEHSDSLNAAVKAAQEQAAESSKQALAVLEGSHAKVVDDLKAQFSQELAEAKEAHERSAALAAEELARLQSELAGQEDKYAAQVRQVKVEHDKLVEEAYHRAKGEADAQHSKELGELRARSDTAMEAYRNSRTEEFRHAEEAHRTALELATRPLESKINTLTTEANAARDDLAKAKGMISTQVAELKALKDQVSDLKQALGKAASAPPTTTPSAEIESLRHELRETKDDFSALKEVYQSMQENFAATVNNHKLELEEAAKGRVQALAALESKHEAEKARFADERATLLRKAEDEQEAKDRALAALNNSRSPPVTPRSSRIISNGTRDNLERLHHANDARLTQLETEHKQAIAQLTISLMEVRDEKERMTEELEQRIAELTNEKTQLAEELDRKTMELSFQEEELNDTQDEVKQLQDELERLKAHEQST</sequence>
<dbReference type="Gene3D" id="1.10.287.1490">
    <property type="match status" value="2"/>
</dbReference>
<evidence type="ECO:0000256" key="3">
    <source>
        <dbReference type="SAM" id="MobiDB-lite"/>
    </source>
</evidence>
<dbReference type="PANTHER" id="PTHR18870:SF9">
    <property type="entry name" value="PROTEIN TAG-278-RELATED"/>
    <property type="match status" value="1"/>
</dbReference>
<feature type="compositionally biased region" description="Basic and acidic residues" evidence="3">
    <location>
        <begin position="975"/>
        <end position="994"/>
    </location>
</feature>
<organism evidence="4 5">
    <name type="scientific">Rhizoctonia solani</name>
    <dbReference type="NCBI Taxonomy" id="456999"/>
    <lineage>
        <taxon>Eukaryota</taxon>
        <taxon>Fungi</taxon>
        <taxon>Dikarya</taxon>
        <taxon>Basidiomycota</taxon>
        <taxon>Agaricomycotina</taxon>
        <taxon>Agaricomycetes</taxon>
        <taxon>Cantharellales</taxon>
        <taxon>Ceratobasidiaceae</taxon>
        <taxon>Rhizoctonia</taxon>
    </lineage>
</organism>
<feature type="region of interest" description="Disordered" evidence="3">
    <location>
        <begin position="967"/>
        <end position="994"/>
    </location>
</feature>
<reference evidence="4" key="1">
    <citation type="submission" date="2021-01" db="EMBL/GenBank/DDBJ databases">
        <authorList>
            <person name="Kaushik A."/>
        </authorList>
    </citation>
    <scope>NUCLEOTIDE SEQUENCE</scope>
    <source>
        <strain evidence="4">AG4-R118</strain>
    </source>
</reference>
<dbReference type="Proteomes" id="UP000663888">
    <property type="component" value="Unassembled WGS sequence"/>
</dbReference>
<protein>
    <submittedName>
        <fullName evidence="4">Uncharacterized protein</fullName>
    </submittedName>
</protein>
<feature type="compositionally biased region" description="Low complexity" evidence="3">
    <location>
        <begin position="215"/>
        <end position="238"/>
    </location>
</feature>
<feature type="coiled-coil region" evidence="2">
    <location>
        <begin position="724"/>
        <end position="809"/>
    </location>
</feature>
<name>A0A8H2XGI9_9AGAM</name>
<dbReference type="PANTHER" id="PTHR18870">
    <property type="entry name" value="PROTEIN TAG-278-RELATED"/>
    <property type="match status" value="1"/>
</dbReference>
<dbReference type="EMBL" id="CAJMWX010000735">
    <property type="protein sequence ID" value="CAE6425791.1"/>
    <property type="molecule type" value="Genomic_DNA"/>
</dbReference>
<proteinExistence type="predicted"/>
<feature type="compositionally biased region" description="Low complexity" evidence="3">
    <location>
        <begin position="75"/>
        <end position="93"/>
    </location>
</feature>
<feature type="region of interest" description="Disordered" evidence="3">
    <location>
        <begin position="1"/>
        <end position="281"/>
    </location>
</feature>
<feature type="compositionally biased region" description="Basic and acidic residues" evidence="3">
    <location>
        <begin position="32"/>
        <end position="43"/>
    </location>
</feature>
<feature type="compositionally biased region" description="Low complexity" evidence="3">
    <location>
        <begin position="186"/>
        <end position="200"/>
    </location>
</feature>
<comment type="caution">
    <text evidence="4">The sequence shown here is derived from an EMBL/GenBank/DDBJ whole genome shotgun (WGS) entry which is preliminary data.</text>
</comment>
<feature type="region of interest" description="Disordered" evidence="3">
    <location>
        <begin position="868"/>
        <end position="887"/>
    </location>
</feature>
<gene>
    <name evidence="4" type="ORF">RDB_LOCUS28419</name>
</gene>